<dbReference type="Pfam" id="PF02469">
    <property type="entry name" value="Fasciclin"/>
    <property type="match status" value="2"/>
</dbReference>
<accession>A0A4R6W945</accession>
<dbReference type="InterPro" id="IPR000782">
    <property type="entry name" value="FAS1_domain"/>
</dbReference>
<dbReference type="InterPro" id="IPR036378">
    <property type="entry name" value="FAS1_dom_sf"/>
</dbReference>
<evidence type="ECO:0000259" key="1">
    <source>
        <dbReference type="PROSITE" id="PS50213"/>
    </source>
</evidence>
<name>A0A4R6W945_9SPHI</name>
<evidence type="ECO:0000313" key="3">
    <source>
        <dbReference type="Proteomes" id="UP000295292"/>
    </source>
</evidence>
<dbReference type="SUPFAM" id="SSF82153">
    <property type="entry name" value="FAS1 domain"/>
    <property type="match status" value="2"/>
</dbReference>
<dbReference type="Gene3D" id="2.30.180.10">
    <property type="entry name" value="FAS1 domain"/>
    <property type="match status" value="2"/>
</dbReference>
<dbReference type="InterPro" id="IPR050904">
    <property type="entry name" value="Adhesion/Biosynth-related"/>
</dbReference>
<comment type="caution">
    <text evidence="2">The sequence shown here is derived from an EMBL/GenBank/DDBJ whole genome shotgun (WGS) entry which is preliminary data.</text>
</comment>
<dbReference type="EMBL" id="SNYV01000018">
    <property type="protein sequence ID" value="TDQ73699.1"/>
    <property type="molecule type" value="Genomic_DNA"/>
</dbReference>
<dbReference type="SMART" id="SM00554">
    <property type="entry name" value="FAS1"/>
    <property type="match status" value="2"/>
</dbReference>
<dbReference type="PROSITE" id="PS50213">
    <property type="entry name" value="FAS1"/>
    <property type="match status" value="2"/>
</dbReference>
<dbReference type="AlphaFoldDB" id="A0A4R6W945"/>
<evidence type="ECO:0000313" key="2">
    <source>
        <dbReference type="EMBL" id="TDQ73699.1"/>
    </source>
</evidence>
<dbReference type="Proteomes" id="UP000295292">
    <property type="component" value="Unassembled WGS sequence"/>
</dbReference>
<organism evidence="2 3">
    <name type="scientific">Sphingobacterium yanglingense</name>
    <dbReference type="NCBI Taxonomy" id="1437280"/>
    <lineage>
        <taxon>Bacteria</taxon>
        <taxon>Pseudomonadati</taxon>
        <taxon>Bacteroidota</taxon>
        <taxon>Sphingobacteriia</taxon>
        <taxon>Sphingobacteriales</taxon>
        <taxon>Sphingobacteriaceae</taxon>
        <taxon>Sphingobacterium</taxon>
    </lineage>
</organism>
<feature type="domain" description="FAS1" evidence="1">
    <location>
        <begin position="32"/>
        <end position="167"/>
    </location>
</feature>
<dbReference type="PANTHER" id="PTHR10900:SF77">
    <property type="entry name" value="FI19380P1"/>
    <property type="match status" value="1"/>
</dbReference>
<protein>
    <submittedName>
        <fullName evidence="2">Fasciclin domain-containing protein</fullName>
    </submittedName>
</protein>
<keyword evidence="3" id="KW-1185">Reference proteome</keyword>
<dbReference type="OrthoDB" id="1144324at2"/>
<dbReference type="PANTHER" id="PTHR10900">
    <property type="entry name" value="PERIOSTIN-RELATED"/>
    <property type="match status" value="1"/>
</dbReference>
<reference evidence="2 3" key="1">
    <citation type="submission" date="2019-03" db="EMBL/GenBank/DDBJ databases">
        <title>Genomic Encyclopedia of Archaeal and Bacterial Type Strains, Phase II (KMG-II): from individual species to whole genera.</title>
        <authorList>
            <person name="Goeker M."/>
        </authorList>
    </citation>
    <scope>NUCLEOTIDE SEQUENCE [LARGE SCALE GENOMIC DNA]</scope>
    <source>
        <strain evidence="2 3">DSM 28353</strain>
    </source>
</reference>
<sequence length="327" mass="37080">MNRSFILYLSFAYYLFATSCSRDKDYVLDIDYNTTALVIADNDNLSVFNAGMRPIGLIEKLQAPGPFTVLVPSDAAFQKVGMDSKSIQLLSTQNLSNLMLYHIIDGTYRLDNLPFLFNQEIKSQRGKLYVTHWIKERDTILTINGARILNQRMTTSNGLIHVIDRVLEPFKHERLNDAISDDNNLTFFKEALRSSGLEPLLNREGEYTVFAPNNTAMKANGFNSIQQIHDTDPELLKSFIRYHIADTRRFVYDYILTTDKTNISQQRMLDGYNCRINLLPDYWAPGSFLGITLQGPGNLSPISVAKQDVLTGNGILHTINGILKPTR</sequence>
<dbReference type="PROSITE" id="PS51257">
    <property type="entry name" value="PROKAR_LIPOPROTEIN"/>
    <property type="match status" value="1"/>
</dbReference>
<proteinExistence type="predicted"/>
<feature type="domain" description="FAS1" evidence="1">
    <location>
        <begin position="172"/>
        <end position="323"/>
    </location>
</feature>
<gene>
    <name evidence="2" type="ORF">CLV99_4136</name>
</gene>
<dbReference type="RefSeq" id="WP_133586294.1">
    <property type="nucleotide sequence ID" value="NZ_SNYV01000018.1"/>
</dbReference>